<dbReference type="InterPro" id="IPR032594">
    <property type="entry name" value="DUF4906"/>
</dbReference>
<dbReference type="Pfam" id="PF16249">
    <property type="entry name" value="DUF4906"/>
    <property type="match status" value="1"/>
</dbReference>
<reference evidence="2" key="1">
    <citation type="submission" date="2016-04" db="EMBL/GenBank/DDBJ databases">
        <authorList>
            <person name="Evans L.H."/>
            <person name="Alamgir A."/>
            <person name="Owens N."/>
            <person name="Weber N.D."/>
            <person name="Virtaneva K."/>
            <person name="Barbian K."/>
            <person name="Babar A."/>
            <person name="Rosenke K."/>
        </authorList>
    </citation>
    <scope>NUCLEOTIDE SEQUENCE</scope>
    <source>
        <strain evidence="2">86-1</strain>
    </source>
</reference>
<gene>
    <name evidence="2" type="ORF">KL86DYS1_11670</name>
</gene>
<accession>A0A212JBB5</accession>
<sequence>MVTINRIILFSLTILMFASCRNDEFENEPVKAGDAKVRVSFYIRNPERIETKTAPSQPGSDDENEVDNFHVFLFENNESGKLAAHGGNDGKDFVEMNPSSGTYKICIITNFSYNWNLISQYSDLKQIVLGKDYLPVSGDEEGELTENSPKVVMYKEDIIKLEASEIAQPIELGVERIVAKLKFEIYNSLPEGQTYEIKKVSVCNTFDKSALLPTERNKATEPQEEIIIFQEVNGIQPSEGQRLIPKIQYIYDNLAGEVSKGGSDQKNKGEKTFQLERKPAYLSIEGTYSYPNGDRKAVKQKVYLGSDNHSDFNVGRNEFHKYTIKITKEDENDTRVESRLLSDLSFTSATEKQDAHFVIYPIKIKARNVSNWTVSVPDDCDWLWLKTDLSEHQQLGYWIESEAGTKSISSSETGEDITIYACLYENAQQAQERDIWLTLQETGNDEEKVQFQVKQLPVNWNGSIGNERLEEYGADSPNGYQWGFDWNRKITYYTWGLFNPTFYAFVGWLYEDEYDAVKTVYWVVYTDITIDYSKITGTKGAESQSDGLANTWNLYNNSGGTVSDLEAYLRSRLKSKDESGTWNSVKDYAARICLLKNKFYLKGAYDPESGETYFVPTIDQKDIKWYLPAIGEIDDINDSDYPMADDSYWSSTAVVNKNHSYFYRQGRTHEDSREKVYKVRAVRQR</sequence>
<feature type="domain" description="DUF4906" evidence="1">
    <location>
        <begin position="248"/>
        <end position="325"/>
    </location>
</feature>
<dbReference type="AlphaFoldDB" id="A0A212JBB5"/>
<protein>
    <recommendedName>
        <fullName evidence="1">DUF4906 domain-containing protein</fullName>
    </recommendedName>
</protein>
<dbReference type="EMBL" id="FLUM01000001">
    <property type="protein sequence ID" value="SBV96525.1"/>
    <property type="molecule type" value="Genomic_DNA"/>
</dbReference>
<proteinExistence type="predicted"/>
<dbReference type="RefSeq" id="WP_296939863.1">
    <property type="nucleotide sequence ID" value="NZ_LT599032.1"/>
</dbReference>
<evidence type="ECO:0000313" key="2">
    <source>
        <dbReference type="EMBL" id="SBV96525.1"/>
    </source>
</evidence>
<organism evidence="2">
    <name type="scientific">uncultured Dysgonomonas sp</name>
    <dbReference type="NCBI Taxonomy" id="206096"/>
    <lineage>
        <taxon>Bacteria</taxon>
        <taxon>Pseudomonadati</taxon>
        <taxon>Bacteroidota</taxon>
        <taxon>Bacteroidia</taxon>
        <taxon>Bacteroidales</taxon>
        <taxon>Dysgonomonadaceae</taxon>
        <taxon>Dysgonomonas</taxon>
        <taxon>environmental samples</taxon>
    </lineage>
</organism>
<evidence type="ECO:0000259" key="1">
    <source>
        <dbReference type="Pfam" id="PF16249"/>
    </source>
</evidence>
<name>A0A212JBB5_9BACT</name>
<dbReference type="PROSITE" id="PS51257">
    <property type="entry name" value="PROKAR_LIPOPROTEIN"/>
    <property type="match status" value="1"/>
</dbReference>